<dbReference type="GeneID" id="13853621"/>
<dbReference type="KEGG" id="vg:13853621"/>
<sequence>MCEVRKGKGKVRKTTRGQGEIAGAFTTKSSNDSPKGINEQESLARDHSCLDEEARNTMKRSHDQTDMSSSDSRVKIPHLADHDYCLPPEEERQLDVIYMEDDCQAHEEVHYDENVSAEDLHSEIERLRAERALTLSENETLRAELERLRADNEKKLNDETAALPELEDKKNGFANSFIANIHSELGLEMMNTPAGKVYKEMCLAVHDENVIAEDEGREPRSVMIPLTVDVMKELEFDFKDNKATNQQRDRKLKNIQCDDVMKYQPMKNGSKDAANSTIEKFIQTNNIFSMREMIHDKNTNNIPLLTIDQFMRYIITGITQQNHDIRKDVSRIMAKIHTASDRQQYKVFKNLYSDWLRQEEQIKTLSLANALLEKEKENERLRADNQTLRADAQEKRAVKAEFNEVMFHSPTDRRVYVNKVFPNRNKKVGANLIVRSLMTPRDNEKEMNKLVGPKKWSPLFCSQPLPEATSVRDVLVKKGLQNDKLVGINRAIAYNAWTGEQKRWMSEMKQPQHQLPGGKSCGENWFRYHPVDTHDVEKIKKSFSHYARQECEKIKRDIFT</sequence>
<gene>
    <name evidence="3" type="ORF">AbHV_ORF2_1</name>
    <name evidence="4" type="ORF">AbHV_ORF2_2</name>
</gene>
<reference evidence="4 5" key="1">
    <citation type="submission" date="2012-08" db="EMBL/GenBank/DDBJ databases">
        <title>Abalone herpesvirus genome reveals unexpected ancestry.</title>
        <authorList>
            <person name="Savin K.W."/>
            <person name="Fegan M."/>
            <person name="Powney R."/>
            <person name="Savage D."/>
            <person name="Wong F."/>
            <person name="Sawbridge T."/>
            <person name="Helsham J."/>
            <person name="Vardy M."/>
            <person name="Cogan N."/>
            <person name="Mohammad I."/>
            <person name="Cocks B.G."/>
            <person name="Warner S."/>
        </authorList>
    </citation>
    <scope>NUCLEOTIDE SEQUENCE [LARGE SCALE GENOMIC DNA]</scope>
    <source>
        <strain evidence="5">Isolate Abalone/Australia/Victoria/2009</strain>
        <strain evidence="4">Victoria</strain>
    </source>
</reference>
<feature type="coiled-coil region" evidence="1">
    <location>
        <begin position="117"/>
        <end position="169"/>
    </location>
</feature>
<dbReference type="Proteomes" id="UP000029777">
    <property type="component" value="Segment"/>
</dbReference>
<dbReference type="RefSeq" id="YP_006908707.1">
    <property type="nucleotide sequence ID" value="NC_018874.1"/>
</dbReference>
<dbReference type="GeneID" id="13853676"/>
<keyword evidence="5" id="KW-1185">Reference proteome</keyword>
<evidence type="ECO:0000313" key="3">
    <source>
        <dbReference type="EMBL" id="AFU90012.1"/>
    </source>
</evidence>
<organismHost>
    <name type="scientific">Haliotidae</name>
    <name type="common">abalones</name>
    <dbReference type="NCBI Taxonomy" id="6451"/>
</organismHost>
<dbReference type="KEGG" id="vg:13853676"/>
<dbReference type="EMBL" id="JX453331">
    <property type="protein sequence ID" value="AFU90012.1"/>
    <property type="molecule type" value="Genomic_DNA"/>
</dbReference>
<accession>K4K8J1</accession>
<proteinExistence type="predicted"/>
<feature type="coiled-coil region" evidence="1">
    <location>
        <begin position="362"/>
        <end position="398"/>
    </location>
</feature>
<dbReference type="RefSeq" id="YP_006908652.1">
    <property type="nucleotide sequence ID" value="NC_018874.1"/>
</dbReference>
<evidence type="ECO:0000313" key="5">
    <source>
        <dbReference type="Proteomes" id="UP000029777"/>
    </source>
</evidence>
<protein>
    <submittedName>
        <fullName evidence="4">Uncharacterized protein</fullName>
    </submittedName>
</protein>
<name>K4K8J1_ABHV</name>
<feature type="compositionally biased region" description="Basic and acidic residues" evidence="2">
    <location>
        <begin position="42"/>
        <end position="65"/>
    </location>
</feature>
<feature type="region of interest" description="Disordered" evidence="2">
    <location>
        <begin position="1"/>
        <end position="72"/>
    </location>
</feature>
<keyword evidence="1" id="KW-0175">Coiled coil</keyword>
<evidence type="ECO:0000256" key="1">
    <source>
        <dbReference type="SAM" id="Coils"/>
    </source>
</evidence>
<evidence type="ECO:0000313" key="4">
    <source>
        <dbReference type="EMBL" id="AFU90067.1"/>
    </source>
</evidence>
<dbReference type="EMBL" id="JX453331">
    <property type="protein sequence ID" value="AFU90067.1"/>
    <property type="molecule type" value="Genomic_DNA"/>
</dbReference>
<evidence type="ECO:0000256" key="2">
    <source>
        <dbReference type="SAM" id="MobiDB-lite"/>
    </source>
</evidence>
<organism evidence="4 5">
    <name type="scientific">Abalone herpesvirus (isolate Abalone/Australia/Victoria/2009)</name>
    <name type="common">AbHV</name>
    <dbReference type="NCBI Taxonomy" id="1241371"/>
    <lineage>
        <taxon>Viruses</taxon>
        <taxon>Duplodnaviria</taxon>
        <taxon>Heunggongvirae</taxon>
        <taxon>Peploviricota</taxon>
        <taxon>Herviviricetes</taxon>
        <taxon>Herpesvirales</taxon>
        <taxon>Malacoherpesviridae</taxon>
        <taxon>Aurivirus</taxon>
        <taxon>Aurivirus haliotidmalaco1</taxon>
    </lineage>
</organism>